<feature type="compositionally biased region" description="Low complexity" evidence="1">
    <location>
        <begin position="28"/>
        <end position="38"/>
    </location>
</feature>
<feature type="compositionally biased region" description="Polar residues" evidence="1">
    <location>
        <begin position="56"/>
        <end position="72"/>
    </location>
</feature>
<accession>A0A383W4V5</accession>
<evidence type="ECO:0000313" key="3">
    <source>
        <dbReference type="Proteomes" id="UP000256970"/>
    </source>
</evidence>
<protein>
    <submittedName>
        <fullName evidence="2">Uncharacterized protein</fullName>
    </submittedName>
</protein>
<name>A0A383W4V5_TETOB</name>
<sequence length="107" mass="10764">MLLTDGNTPYFFCFAAFLPTHAAATPAAAAGPAVSPVLPQSPAKGNTAPSGPATLQPGSRSAPGSSMTTMTETDIDGQDIDCGRGGARCRVCGLIGVLEAACRRTPK</sequence>
<dbReference type="AlphaFoldDB" id="A0A383W4V5"/>
<evidence type="ECO:0000256" key="1">
    <source>
        <dbReference type="SAM" id="MobiDB-lite"/>
    </source>
</evidence>
<proteinExistence type="predicted"/>
<dbReference type="Proteomes" id="UP000256970">
    <property type="component" value="Unassembled WGS sequence"/>
</dbReference>
<gene>
    <name evidence="2" type="ORF">BQ4739_LOCUS12827</name>
</gene>
<organism evidence="2 3">
    <name type="scientific">Tetradesmus obliquus</name>
    <name type="common">Green alga</name>
    <name type="synonym">Acutodesmus obliquus</name>
    <dbReference type="NCBI Taxonomy" id="3088"/>
    <lineage>
        <taxon>Eukaryota</taxon>
        <taxon>Viridiplantae</taxon>
        <taxon>Chlorophyta</taxon>
        <taxon>core chlorophytes</taxon>
        <taxon>Chlorophyceae</taxon>
        <taxon>CS clade</taxon>
        <taxon>Sphaeropleales</taxon>
        <taxon>Scenedesmaceae</taxon>
        <taxon>Tetradesmus</taxon>
    </lineage>
</organism>
<keyword evidence="3" id="KW-1185">Reference proteome</keyword>
<reference evidence="2 3" key="1">
    <citation type="submission" date="2016-10" db="EMBL/GenBank/DDBJ databases">
        <authorList>
            <person name="Cai Z."/>
        </authorList>
    </citation>
    <scope>NUCLEOTIDE SEQUENCE [LARGE SCALE GENOMIC DNA]</scope>
</reference>
<feature type="region of interest" description="Disordered" evidence="1">
    <location>
        <begin position="28"/>
        <end position="77"/>
    </location>
</feature>
<evidence type="ECO:0000313" key="2">
    <source>
        <dbReference type="EMBL" id="SZX72675.1"/>
    </source>
</evidence>
<dbReference type="EMBL" id="FNXT01001147">
    <property type="protein sequence ID" value="SZX72675.1"/>
    <property type="molecule type" value="Genomic_DNA"/>
</dbReference>